<dbReference type="Proteomes" id="UP000236454">
    <property type="component" value="Unassembled WGS sequence"/>
</dbReference>
<evidence type="ECO:0000259" key="1">
    <source>
        <dbReference type="Pfam" id="PF00578"/>
    </source>
</evidence>
<dbReference type="AlphaFoldDB" id="A0A1I7BW47"/>
<dbReference type="Pfam" id="PF00578">
    <property type="entry name" value="AhpC-TSA"/>
    <property type="match status" value="1"/>
</dbReference>
<dbReference type="STRING" id="477690.SAMN05216474_3132"/>
<dbReference type="Gene3D" id="3.40.30.10">
    <property type="entry name" value="Glutaredoxin"/>
    <property type="match status" value="1"/>
</dbReference>
<evidence type="ECO:0000313" key="3">
    <source>
        <dbReference type="Proteomes" id="UP000236454"/>
    </source>
</evidence>
<dbReference type="SUPFAM" id="SSF52833">
    <property type="entry name" value="Thioredoxin-like"/>
    <property type="match status" value="1"/>
</dbReference>
<sequence length="136" mass="15469">MKIGEKLPNLKLKTHQETFIYTLSLIGESNLLFVVQGKEEGVEKLLLENFDALVNENIEVYIINQTSPQENLELQRSKGWPFTFISDTKKELLRALGAKKSLLNTKPATIFLLGMDGSLQKSWKNEEFDITELLAV</sequence>
<accession>A0A1I7BW47</accession>
<keyword evidence="3" id="KW-1185">Reference proteome</keyword>
<dbReference type="InterPro" id="IPR036249">
    <property type="entry name" value="Thioredoxin-like_sf"/>
</dbReference>
<dbReference type="EMBL" id="FPAS01000008">
    <property type="protein sequence ID" value="SFT91398.1"/>
    <property type="molecule type" value="Genomic_DNA"/>
</dbReference>
<name>A0A1I7BW47_9FLAO</name>
<feature type="domain" description="Alkyl hydroperoxide reductase subunit C/ Thiol specific antioxidant" evidence="1">
    <location>
        <begin position="3"/>
        <end position="119"/>
    </location>
</feature>
<dbReference type="RefSeq" id="WP_090253346.1">
    <property type="nucleotide sequence ID" value="NZ_FPAS01000008.1"/>
</dbReference>
<dbReference type="InterPro" id="IPR000866">
    <property type="entry name" value="AhpC/TSA"/>
</dbReference>
<protein>
    <submittedName>
        <fullName evidence="2">Peroxiredoxin</fullName>
    </submittedName>
</protein>
<proteinExistence type="predicted"/>
<gene>
    <name evidence="2" type="ORF">SAMN05216474_3132</name>
</gene>
<organism evidence="2 3">
    <name type="scientific">Lishizhenia tianjinensis</name>
    <dbReference type="NCBI Taxonomy" id="477690"/>
    <lineage>
        <taxon>Bacteria</taxon>
        <taxon>Pseudomonadati</taxon>
        <taxon>Bacteroidota</taxon>
        <taxon>Flavobacteriia</taxon>
        <taxon>Flavobacteriales</taxon>
        <taxon>Crocinitomicaceae</taxon>
        <taxon>Lishizhenia</taxon>
    </lineage>
</organism>
<dbReference type="GO" id="GO:0016491">
    <property type="term" value="F:oxidoreductase activity"/>
    <property type="evidence" value="ECO:0007669"/>
    <property type="project" value="InterPro"/>
</dbReference>
<dbReference type="GO" id="GO:0016209">
    <property type="term" value="F:antioxidant activity"/>
    <property type="evidence" value="ECO:0007669"/>
    <property type="project" value="InterPro"/>
</dbReference>
<reference evidence="2 3" key="1">
    <citation type="submission" date="2016-10" db="EMBL/GenBank/DDBJ databases">
        <authorList>
            <person name="de Groot N.N."/>
        </authorList>
    </citation>
    <scope>NUCLEOTIDE SEQUENCE [LARGE SCALE GENOMIC DNA]</scope>
    <source>
        <strain evidence="2 3">CGMCC 1.7005</strain>
    </source>
</reference>
<evidence type="ECO:0000313" key="2">
    <source>
        <dbReference type="EMBL" id="SFT91398.1"/>
    </source>
</evidence>